<comment type="caution">
    <text evidence="6">The sequence shown here is derived from an EMBL/GenBank/DDBJ whole genome shotgun (WGS) entry which is preliminary data.</text>
</comment>
<dbReference type="InterPro" id="IPR036249">
    <property type="entry name" value="Thioredoxin-like_sf"/>
</dbReference>
<evidence type="ECO:0000256" key="1">
    <source>
        <dbReference type="ARBA" id="ARBA00007409"/>
    </source>
</evidence>
<sequence length="272" mass="29290">MKTFLVTSCLAASSAFSVGLQLRPIYSRAGVMSMGPVLHGSDQSRSPLVNWYANEAGIELTMKAPRPSNHPFGQVPFLTDDGGVEVFESGAILLYLADAYGKAANAKERAGYTKWVVWANSELDGLCFGKGMSGTSMDKPDLRPVSVLESILGKSEWLVGGEFSVADVAVASYLNYVPIFFGRASLAGTPNIVKYMQRCAERPAFAKCALLLWSKPELGSREPSTRFAGSEDACHRSLHVSLHAAQVSLRGRAFGDGHANLVKQKAAAWLKL</sequence>
<dbReference type="InterPro" id="IPR004046">
    <property type="entry name" value="GST_C"/>
</dbReference>
<feature type="domain" description="GST N-terminal" evidence="4">
    <location>
        <begin position="1"/>
        <end position="104"/>
    </location>
</feature>
<evidence type="ECO:0000313" key="6">
    <source>
        <dbReference type="EMBL" id="KOO23805.1"/>
    </source>
</evidence>
<evidence type="ECO:0000259" key="4">
    <source>
        <dbReference type="PROSITE" id="PS50404"/>
    </source>
</evidence>
<feature type="chain" id="PRO_5013266374" evidence="3">
    <location>
        <begin position="16"/>
        <end position="272"/>
    </location>
</feature>
<evidence type="ECO:0000313" key="7">
    <source>
        <dbReference type="Proteomes" id="UP000037460"/>
    </source>
</evidence>
<dbReference type="Gene3D" id="3.40.30.10">
    <property type="entry name" value="Glutaredoxin"/>
    <property type="match status" value="1"/>
</dbReference>
<dbReference type="EMBL" id="JWZX01003155">
    <property type="protein sequence ID" value="KOO23805.1"/>
    <property type="molecule type" value="Genomic_DNA"/>
</dbReference>
<reference evidence="7" key="1">
    <citation type="journal article" date="2015" name="PLoS Genet.">
        <title>Genome Sequence and Transcriptome Analyses of Chrysochromulina tobin: Metabolic Tools for Enhanced Algal Fitness in the Prominent Order Prymnesiales (Haptophyceae).</title>
        <authorList>
            <person name="Hovde B.T."/>
            <person name="Deodato C.R."/>
            <person name="Hunsperger H.M."/>
            <person name="Ryken S.A."/>
            <person name="Yost W."/>
            <person name="Jha R.K."/>
            <person name="Patterson J."/>
            <person name="Monnat R.J. Jr."/>
            <person name="Barlow S.B."/>
            <person name="Starkenburg S.R."/>
            <person name="Cattolico R.A."/>
        </authorList>
    </citation>
    <scope>NUCLEOTIDE SEQUENCE</scope>
    <source>
        <strain evidence="7">CCMP291</strain>
    </source>
</reference>
<comment type="similarity">
    <text evidence="1 2">Belongs to the GST superfamily.</text>
</comment>
<dbReference type="InterPro" id="IPR010987">
    <property type="entry name" value="Glutathione-S-Trfase_C-like"/>
</dbReference>
<feature type="signal peptide" evidence="3">
    <location>
        <begin position="1"/>
        <end position="15"/>
    </location>
</feature>
<dbReference type="Gene3D" id="1.20.1050.10">
    <property type="match status" value="1"/>
</dbReference>
<proteinExistence type="inferred from homology"/>
<evidence type="ECO:0000256" key="3">
    <source>
        <dbReference type="SAM" id="SignalP"/>
    </source>
</evidence>
<dbReference type="SUPFAM" id="SSF52833">
    <property type="entry name" value="Thioredoxin-like"/>
    <property type="match status" value="1"/>
</dbReference>
<name>A0A0M0JBD5_9EUKA</name>
<evidence type="ECO:0000259" key="5">
    <source>
        <dbReference type="PROSITE" id="PS50405"/>
    </source>
</evidence>
<feature type="domain" description="GST C-terminal" evidence="5">
    <location>
        <begin position="105"/>
        <end position="227"/>
    </location>
</feature>
<dbReference type="PROSITE" id="PS50404">
    <property type="entry name" value="GST_NTER"/>
    <property type="match status" value="1"/>
</dbReference>
<dbReference type="InterPro" id="IPR004045">
    <property type="entry name" value="Glutathione_S-Trfase_N"/>
</dbReference>
<evidence type="ECO:0000256" key="2">
    <source>
        <dbReference type="RuleBase" id="RU003494"/>
    </source>
</evidence>
<dbReference type="PROSITE" id="PS50405">
    <property type="entry name" value="GST_CTER"/>
    <property type="match status" value="1"/>
</dbReference>
<dbReference type="PANTHER" id="PTHR44051:SF8">
    <property type="entry name" value="GLUTATHIONE S-TRANSFERASE GSTA"/>
    <property type="match status" value="1"/>
</dbReference>
<dbReference type="SUPFAM" id="SSF47616">
    <property type="entry name" value="GST C-terminal domain-like"/>
    <property type="match status" value="1"/>
</dbReference>
<dbReference type="GO" id="GO:0016740">
    <property type="term" value="F:transferase activity"/>
    <property type="evidence" value="ECO:0007669"/>
    <property type="project" value="UniProtKB-KW"/>
</dbReference>
<dbReference type="InterPro" id="IPR036282">
    <property type="entry name" value="Glutathione-S-Trfase_C_sf"/>
</dbReference>
<keyword evidence="7" id="KW-1185">Reference proteome</keyword>
<organism evidence="6 7">
    <name type="scientific">Chrysochromulina tobinii</name>
    <dbReference type="NCBI Taxonomy" id="1460289"/>
    <lineage>
        <taxon>Eukaryota</taxon>
        <taxon>Haptista</taxon>
        <taxon>Haptophyta</taxon>
        <taxon>Prymnesiophyceae</taxon>
        <taxon>Prymnesiales</taxon>
        <taxon>Chrysochromulinaceae</taxon>
        <taxon>Chrysochromulina</taxon>
    </lineage>
</organism>
<accession>A0A0M0JBD5</accession>
<keyword evidence="6" id="KW-0808">Transferase</keyword>
<dbReference type="Pfam" id="PF02798">
    <property type="entry name" value="GST_N"/>
    <property type="match status" value="1"/>
</dbReference>
<dbReference type="Pfam" id="PF00043">
    <property type="entry name" value="GST_C"/>
    <property type="match status" value="1"/>
</dbReference>
<keyword evidence="3" id="KW-0732">Signal</keyword>
<dbReference type="Proteomes" id="UP000037460">
    <property type="component" value="Unassembled WGS sequence"/>
</dbReference>
<dbReference type="SFLD" id="SFLDS00019">
    <property type="entry name" value="Glutathione_Transferase_(cytos"/>
    <property type="match status" value="1"/>
</dbReference>
<protein>
    <submittedName>
        <fullName evidence="6">Glutathione s-transferase</fullName>
    </submittedName>
</protein>
<gene>
    <name evidence="6" type="ORF">Ctob_008178</name>
</gene>
<dbReference type="OrthoDB" id="422574at2759"/>
<dbReference type="PANTHER" id="PTHR44051">
    <property type="entry name" value="GLUTATHIONE S-TRANSFERASE-RELATED"/>
    <property type="match status" value="1"/>
</dbReference>
<dbReference type="InterPro" id="IPR040079">
    <property type="entry name" value="Glutathione_S-Trfase"/>
</dbReference>
<dbReference type="AlphaFoldDB" id="A0A0M0JBD5"/>